<accession>A0AAD6VRN8</accession>
<keyword evidence="3" id="KW-1185">Reference proteome</keyword>
<dbReference type="Proteomes" id="UP001219525">
    <property type="component" value="Unassembled WGS sequence"/>
</dbReference>
<comment type="caution">
    <text evidence="2">The sequence shown here is derived from an EMBL/GenBank/DDBJ whole genome shotgun (WGS) entry which is preliminary data.</text>
</comment>
<organism evidence="2 3">
    <name type="scientific">Mycena pura</name>
    <dbReference type="NCBI Taxonomy" id="153505"/>
    <lineage>
        <taxon>Eukaryota</taxon>
        <taxon>Fungi</taxon>
        <taxon>Dikarya</taxon>
        <taxon>Basidiomycota</taxon>
        <taxon>Agaricomycotina</taxon>
        <taxon>Agaricomycetes</taxon>
        <taxon>Agaricomycetidae</taxon>
        <taxon>Agaricales</taxon>
        <taxon>Marasmiineae</taxon>
        <taxon>Mycenaceae</taxon>
        <taxon>Mycena</taxon>
    </lineage>
</organism>
<feature type="compositionally biased region" description="Basic and acidic residues" evidence="1">
    <location>
        <begin position="162"/>
        <end position="184"/>
    </location>
</feature>
<dbReference type="EMBL" id="JARJCW010000009">
    <property type="protein sequence ID" value="KAJ7220699.1"/>
    <property type="molecule type" value="Genomic_DNA"/>
</dbReference>
<evidence type="ECO:0000256" key="1">
    <source>
        <dbReference type="SAM" id="MobiDB-lite"/>
    </source>
</evidence>
<gene>
    <name evidence="2" type="ORF">GGX14DRAFT_540791</name>
</gene>
<sequence>MYVSRRRGALELSPAALLAAVDTLRDRFDYLVHVRTEARGGCRGISLRCVGQCGWRSARRCACVRARRDCSLQPKTPTQQPSSLSKPAPLDRVFERNRWDAHLTPRLCVRVAKEVGDAREGAQAINLGRAEVQAVVKVDVKLLLPLGVGGPRDGKNHRRRFAEHPSRDAGDGDDAAHETKREEASTVGVRPIDSEVVAIGSVSRWFLVVPLGFCDDLVVVGQEPCGGKALDFFRQTFGAARGLSDSATRRLFKMKTKKSWPPWRRRATGRSGRACAPGPKREPVPKRPGISQHPAWLSSSEMYISRRRGALELSPTALLAAVDTLRDQLDYLVHVGTEARGGVASLFKSKSGPTGASRAPLGPMG</sequence>
<evidence type="ECO:0000313" key="3">
    <source>
        <dbReference type="Proteomes" id="UP001219525"/>
    </source>
</evidence>
<reference evidence="2" key="1">
    <citation type="submission" date="2023-03" db="EMBL/GenBank/DDBJ databases">
        <title>Massive genome expansion in bonnet fungi (Mycena s.s.) driven by repeated elements and novel gene families across ecological guilds.</title>
        <authorList>
            <consortium name="Lawrence Berkeley National Laboratory"/>
            <person name="Harder C.B."/>
            <person name="Miyauchi S."/>
            <person name="Viragh M."/>
            <person name="Kuo A."/>
            <person name="Thoen E."/>
            <person name="Andreopoulos B."/>
            <person name="Lu D."/>
            <person name="Skrede I."/>
            <person name="Drula E."/>
            <person name="Henrissat B."/>
            <person name="Morin E."/>
            <person name="Kohler A."/>
            <person name="Barry K."/>
            <person name="LaButti K."/>
            <person name="Morin E."/>
            <person name="Salamov A."/>
            <person name="Lipzen A."/>
            <person name="Mereny Z."/>
            <person name="Hegedus B."/>
            <person name="Baldrian P."/>
            <person name="Stursova M."/>
            <person name="Weitz H."/>
            <person name="Taylor A."/>
            <person name="Grigoriev I.V."/>
            <person name="Nagy L.G."/>
            <person name="Martin F."/>
            <person name="Kauserud H."/>
        </authorList>
    </citation>
    <scope>NUCLEOTIDE SEQUENCE</scope>
    <source>
        <strain evidence="2">9144</strain>
    </source>
</reference>
<proteinExistence type="predicted"/>
<dbReference type="AlphaFoldDB" id="A0AAD6VRN8"/>
<evidence type="ECO:0000313" key="2">
    <source>
        <dbReference type="EMBL" id="KAJ7220699.1"/>
    </source>
</evidence>
<feature type="region of interest" description="Disordered" evidence="1">
    <location>
        <begin position="262"/>
        <end position="292"/>
    </location>
</feature>
<protein>
    <submittedName>
        <fullName evidence="2">Uncharacterized protein</fullName>
    </submittedName>
</protein>
<name>A0AAD6VRN8_9AGAR</name>
<feature type="region of interest" description="Disordered" evidence="1">
    <location>
        <begin position="153"/>
        <end position="187"/>
    </location>
</feature>